<evidence type="ECO:0000313" key="2">
    <source>
        <dbReference type="EMBL" id="ACM26537.1"/>
    </source>
</evidence>
<protein>
    <recommendedName>
        <fullName evidence="1">Polysaccharide biosynthesis enzyme WcbI domain-containing protein</fullName>
    </recommendedName>
</protein>
<dbReference type="HOGENOM" id="CLU_079036_0_0_5"/>
<dbReference type="RefSeq" id="WP_012651416.1">
    <property type="nucleotide sequence ID" value="NC_011985.1"/>
</dbReference>
<organism evidence="2 3">
    <name type="scientific">Rhizobium rhizogenes (strain K84 / ATCC BAA-868)</name>
    <name type="common">Agrobacterium radiobacter</name>
    <dbReference type="NCBI Taxonomy" id="311403"/>
    <lineage>
        <taxon>Bacteria</taxon>
        <taxon>Pseudomonadati</taxon>
        <taxon>Pseudomonadota</taxon>
        <taxon>Alphaproteobacteria</taxon>
        <taxon>Hyphomicrobiales</taxon>
        <taxon>Rhizobiaceae</taxon>
        <taxon>Rhizobium/Agrobacterium group</taxon>
        <taxon>Rhizobium</taxon>
    </lineage>
</organism>
<dbReference type="InterPro" id="IPR041307">
    <property type="entry name" value="WcbI"/>
</dbReference>
<name>B9JF47_RHIR8</name>
<dbReference type="KEGG" id="ara:Arad_2317"/>
<accession>B9JF47</accession>
<dbReference type="Proteomes" id="UP000001600">
    <property type="component" value="Chromosome 1"/>
</dbReference>
<gene>
    <name evidence="2" type="ordered locus">Arad_2317</name>
</gene>
<dbReference type="EMBL" id="CP000628">
    <property type="protein sequence ID" value="ACM26537.1"/>
    <property type="molecule type" value="Genomic_DNA"/>
</dbReference>
<proteinExistence type="predicted"/>
<sequence>MEHWLLVSNCQTFGVGNSMELLSPHFKIDAVDIWQFKKNIEKYKDELPNYFRVIIHPQFRDMDFDFSSAQNLSLLPSIKFDAYHPDICYAFSNGLLNGPMGPYHSMIVIGAYSLGLSVDVTRRLFRRDIFEACGFFDRWEDQRSQLLQTFATVGLDISDQFRKWSRNGPFMYSVDHAKAACLHDIANVFMRHHGIETVDGKLIPPDTLVNGACLPVYPEVGEEYGVNGSYFFKLPNEYRLISLGHFIELSFATYSRLPIGSLLVEHPARGRYDKILSVISEAIVAA</sequence>
<dbReference type="STRING" id="311403.Arad_2317"/>
<dbReference type="eggNOG" id="ENOG50305AC">
    <property type="taxonomic scope" value="Bacteria"/>
</dbReference>
<dbReference type="AlphaFoldDB" id="B9JF47"/>
<evidence type="ECO:0000313" key="3">
    <source>
        <dbReference type="Proteomes" id="UP000001600"/>
    </source>
</evidence>
<dbReference type="Pfam" id="PF18588">
    <property type="entry name" value="WcbI"/>
    <property type="match status" value="1"/>
</dbReference>
<reference evidence="2 3" key="1">
    <citation type="journal article" date="2009" name="J. Bacteriol.">
        <title>Genome sequences of three Agrobacterium biovars help elucidate the evolution of multichromosome genomes in bacteria.</title>
        <authorList>
            <person name="Slater S.C."/>
            <person name="Goldman B.S."/>
            <person name="Goodner B."/>
            <person name="Setubal J.C."/>
            <person name="Farrand S.K."/>
            <person name="Nester E.W."/>
            <person name="Burr T.J."/>
            <person name="Banta L."/>
            <person name="Dickerman A.W."/>
            <person name="Paulsen I."/>
            <person name="Otten L."/>
            <person name="Suen G."/>
            <person name="Welch R."/>
            <person name="Almeida N.F."/>
            <person name="Arnold F."/>
            <person name="Burton O.T."/>
            <person name="Du Z."/>
            <person name="Ewing A."/>
            <person name="Godsy E."/>
            <person name="Heisel S."/>
            <person name="Houmiel K.L."/>
            <person name="Jhaveri J."/>
            <person name="Lu J."/>
            <person name="Miller N.M."/>
            <person name="Norton S."/>
            <person name="Chen Q."/>
            <person name="Phoolcharoen W."/>
            <person name="Ohlin V."/>
            <person name="Ondrusek D."/>
            <person name="Pride N."/>
            <person name="Stricklin S.L."/>
            <person name="Sun J."/>
            <person name="Wheeler C."/>
            <person name="Wilson L."/>
            <person name="Zhu H."/>
            <person name="Wood D.W."/>
        </authorList>
    </citation>
    <scope>NUCLEOTIDE SEQUENCE [LARGE SCALE GENOMIC DNA]</scope>
    <source>
        <strain evidence="3">K84 / ATCC BAA-868</strain>
    </source>
</reference>
<evidence type="ECO:0000259" key="1">
    <source>
        <dbReference type="Pfam" id="PF18588"/>
    </source>
</evidence>
<feature type="domain" description="Polysaccharide biosynthesis enzyme WcbI" evidence="1">
    <location>
        <begin position="4"/>
        <end position="196"/>
    </location>
</feature>